<proteinExistence type="predicted"/>
<feature type="region of interest" description="Disordered" evidence="1">
    <location>
        <begin position="62"/>
        <end position="157"/>
    </location>
</feature>
<gene>
    <name evidence="2" type="ORF">B0T22DRAFT_56998</name>
</gene>
<dbReference type="Proteomes" id="UP001270362">
    <property type="component" value="Unassembled WGS sequence"/>
</dbReference>
<feature type="compositionally biased region" description="Polar residues" evidence="1">
    <location>
        <begin position="142"/>
        <end position="156"/>
    </location>
</feature>
<feature type="compositionally biased region" description="Low complexity" evidence="1">
    <location>
        <begin position="74"/>
        <end position="84"/>
    </location>
</feature>
<reference evidence="2" key="1">
    <citation type="journal article" date="2023" name="Mol. Phylogenet. Evol.">
        <title>Genome-scale phylogeny and comparative genomics of the fungal order Sordariales.</title>
        <authorList>
            <person name="Hensen N."/>
            <person name="Bonometti L."/>
            <person name="Westerberg I."/>
            <person name="Brannstrom I.O."/>
            <person name="Guillou S."/>
            <person name="Cros-Aarteil S."/>
            <person name="Calhoun S."/>
            <person name="Haridas S."/>
            <person name="Kuo A."/>
            <person name="Mondo S."/>
            <person name="Pangilinan J."/>
            <person name="Riley R."/>
            <person name="LaButti K."/>
            <person name="Andreopoulos B."/>
            <person name="Lipzen A."/>
            <person name="Chen C."/>
            <person name="Yan M."/>
            <person name="Daum C."/>
            <person name="Ng V."/>
            <person name="Clum A."/>
            <person name="Steindorff A."/>
            <person name="Ohm R.A."/>
            <person name="Martin F."/>
            <person name="Silar P."/>
            <person name="Natvig D.O."/>
            <person name="Lalanne C."/>
            <person name="Gautier V."/>
            <person name="Ament-Velasquez S.L."/>
            <person name="Kruys A."/>
            <person name="Hutchinson M.I."/>
            <person name="Powell A.J."/>
            <person name="Barry K."/>
            <person name="Miller A.N."/>
            <person name="Grigoriev I.V."/>
            <person name="Debuchy R."/>
            <person name="Gladieux P."/>
            <person name="Hiltunen Thoren M."/>
            <person name="Johannesson H."/>
        </authorList>
    </citation>
    <scope>NUCLEOTIDE SEQUENCE</scope>
    <source>
        <strain evidence="2">CBS 314.62</strain>
    </source>
</reference>
<feature type="compositionally biased region" description="Pro residues" evidence="1">
    <location>
        <begin position="122"/>
        <end position="132"/>
    </location>
</feature>
<keyword evidence="3" id="KW-1185">Reference proteome</keyword>
<accession>A0AAE0XIK8</accession>
<dbReference type="EMBL" id="JAULSO010000001">
    <property type="protein sequence ID" value="KAK3693960.1"/>
    <property type="molecule type" value="Genomic_DNA"/>
</dbReference>
<feature type="compositionally biased region" description="Low complexity" evidence="1">
    <location>
        <begin position="106"/>
        <end position="121"/>
    </location>
</feature>
<reference evidence="2" key="2">
    <citation type="submission" date="2023-06" db="EMBL/GenBank/DDBJ databases">
        <authorList>
            <consortium name="Lawrence Berkeley National Laboratory"/>
            <person name="Haridas S."/>
            <person name="Hensen N."/>
            <person name="Bonometti L."/>
            <person name="Westerberg I."/>
            <person name="Brannstrom I.O."/>
            <person name="Guillou S."/>
            <person name="Cros-Aarteil S."/>
            <person name="Calhoun S."/>
            <person name="Kuo A."/>
            <person name="Mondo S."/>
            <person name="Pangilinan J."/>
            <person name="Riley R."/>
            <person name="Labutti K."/>
            <person name="Andreopoulos B."/>
            <person name="Lipzen A."/>
            <person name="Chen C."/>
            <person name="Yanf M."/>
            <person name="Daum C."/>
            <person name="Ng V."/>
            <person name="Clum A."/>
            <person name="Steindorff A."/>
            <person name="Ohm R."/>
            <person name="Martin F."/>
            <person name="Silar P."/>
            <person name="Natvig D."/>
            <person name="Lalanne C."/>
            <person name="Gautier V."/>
            <person name="Ament-Velasquez S.L."/>
            <person name="Kruys A."/>
            <person name="Hutchinson M.I."/>
            <person name="Powell A.J."/>
            <person name="Barry K."/>
            <person name="Miller A.N."/>
            <person name="Grigoriev I.V."/>
            <person name="Debuchy R."/>
            <person name="Gladieux P."/>
            <person name="Thoren M.H."/>
            <person name="Johannesson H."/>
        </authorList>
    </citation>
    <scope>NUCLEOTIDE SEQUENCE</scope>
    <source>
        <strain evidence="2">CBS 314.62</strain>
    </source>
</reference>
<organism evidence="2 3">
    <name type="scientific">Podospora appendiculata</name>
    <dbReference type="NCBI Taxonomy" id="314037"/>
    <lineage>
        <taxon>Eukaryota</taxon>
        <taxon>Fungi</taxon>
        <taxon>Dikarya</taxon>
        <taxon>Ascomycota</taxon>
        <taxon>Pezizomycotina</taxon>
        <taxon>Sordariomycetes</taxon>
        <taxon>Sordariomycetidae</taxon>
        <taxon>Sordariales</taxon>
        <taxon>Podosporaceae</taxon>
        <taxon>Podospora</taxon>
    </lineage>
</organism>
<dbReference type="AlphaFoldDB" id="A0AAE0XIK8"/>
<evidence type="ECO:0000313" key="2">
    <source>
        <dbReference type="EMBL" id="KAK3693960.1"/>
    </source>
</evidence>
<evidence type="ECO:0000313" key="3">
    <source>
        <dbReference type="Proteomes" id="UP001270362"/>
    </source>
</evidence>
<feature type="compositionally biased region" description="Pro residues" evidence="1">
    <location>
        <begin position="85"/>
        <end position="105"/>
    </location>
</feature>
<comment type="caution">
    <text evidence="2">The sequence shown here is derived from an EMBL/GenBank/DDBJ whole genome shotgun (WGS) entry which is preliminary data.</text>
</comment>
<protein>
    <submittedName>
        <fullName evidence="2">Uncharacterized protein</fullName>
    </submittedName>
</protein>
<sequence>MDLVYLRYSTFLYPNQNPSQIHSQGNFLSFLRTSIVTRPLFQRQTKGRGTPAPNLTLATRLASSPTNGLATCLSPDSHPHWVPDSSPPPPPAPRRPPKYPPPRPRAVPTSSPSRNRSEPQVPVVPAPVPVPVPVQLGPVQPHSYNPSRSQSQSQSHCPVARWWMRRVTTSLLT</sequence>
<evidence type="ECO:0000256" key="1">
    <source>
        <dbReference type="SAM" id="MobiDB-lite"/>
    </source>
</evidence>
<name>A0AAE0XIK8_9PEZI</name>